<dbReference type="GO" id="GO:0008239">
    <property type="term" value="F:dipeptidyl-peptidase activity"/>
    <property type="evidence" value="ECO:0007669"/>
    <property type="project" value="UniProtKB-EC"/>
</dbReference>
<evidence type="ECO:0000256" key="5">
    <source>
        <dbReference type="ARBA" id="ARBA00012063"/>
    </source>
</evidence>
<dbReference type="GO" id="GO:0004177">
    <property type="term" value="F:aminopeptidase activity"/>
    <property type="evidence" value="ECO:0007669"/>
    <property type="project" value="UniProtKB-KW"/>
</dbReference>
<dbReference type="GO" id="GO:0006508">
    <property type="term" value="P:proteolysis"/>
    <property type="evidence" value="ECO:0007669"/>
    <property type="project" value="UniProtKB-KW"/>
</dbReference>
<evidence type="ECO:0000256" key="4">
    <source>
        <dbReference type="ARBA" id="ARBA00010200"/>
    </source>
</evidence>
<evidence type="ECO:0000256" key="3">
    <source>
        <dbReference type="ARBA" id="ARBA00004496"/>
    </source>
</evidence>
<evidence type="ECO:0000256" key="7">
    <source>
        <dbReference type="ARBA" id="ARBA00022438"/>
    </source>
</evidence>
<comment type="catalytic activity">
    <reaction evidence="1">
        <text>Release of an N-terminal dipeptide from a peptide comprising four or more residues, with broad specificity. Also acts on dipeptidyl 2-naphthylamides.</text>
        <dbReference type="EC" id="3.4.14.4"/>
    </reaction>
</comment>
<organism evidence="16">
    <name type="scientific">Philasterides dicentrarchi</name>
    <dbReference type="NCBI Taxonomy" id="282688"/>
    <lineage>
        <taxon>Eukaryota</taxon>
        <taxon>Sar</taxon>
        <taxon>Alveolata</taxon>
        <taxon>Ciliophora</taxon>
        <taxon>Intramacronucleata</taxon>
        <taxon>Oligohymenophorea</taxon>
        <taxon>Scuticociliatia</taxon>
        <taxon>Philasterida</taxon>
        <taxon>Philasteridae</taxon>
        <taxon>Philasterides</taxon>
    </lineage>
</organism>
<evidence type="ECO:0000256" key="6">
    <source>
        <dbReference type="ARBA" id="ARBA00014713"/>
    </source>
</evidence>
<dbReference type="AlphaFoldDB" id="A0A481SBC1"/>
<name>A0A481SBC1_9CILI</name>
<dbReference type="GO" id="GO:0005737">
    <property type="term" value="C:cytoplasm"/>
    <property type="evidence" value="ECO:0007669"/>
    <property type="project" value="UniProtKB-SubCell"/>
</dbReference>
<comment type="similarity">
    <text evidence="4">Belongs to the peptidase M49 family.</text>
</comment>
<keyword evidence="8" id="KW-0963">Cytoplasm</keyword>
<accession>A0A481SBC1</accession>
<keyword evidence="11" id="KW-0378">Hydrolase</keyword>
<reference evidence="16" key="1">
    <citation type="submission" date="2018-06" db="EMBL/GenBank/DDBJ databases">
        <title>Proteases/peptidases in Philasterides dicentrarchi.</title>
        <authorList>
            <person name="Folgueira I."/>
            <person name="deFelipe A."/>
            <person name="Lamas J."/>
            <person name="Leiro J."/>
        </authorList>
    </citation>
    <scope>NUCLEOTIDE SEQUENCE</scope>
</reference>
<keyword evidence="9" id="KW-0645">Protease</keyword>
<evidence type="ECO:0000256" key="8">
    <source>
        <dbReference type="ARBA" id="ARBA00022490"/>
    </source>
</evidence>
<evidence type="ECO:0000256" key="14">
    <source>
        <dbReference type="ARBA" id="ARBA00031288"/>
    </source>
</evidence>
<proteinExistence type="evidence at transcript level"/>
<keyword evidence="12" id="KW-0862">Zinc</keyword>
<dbReference type="EC" id="3.4.14.4" evidence="5"/>
<evidence type="ECO:0000256" key="15">
    <source>
        <dbReference type="ARBA" id="ARBA00032119"/>
    </source>
</evidence>
<evidence type="ECO:0000256" key="11">
    <source>
        <dbReference type="ARBA" id="ARBA00022801"/>
    </source>
</evidence>
<dbReference type="Gene3D" id="3.30.540.30">
    <property type="match status" value="2"/>
</dbReference>
<comment type="subcellular location">
    <subcellularLocation>
        <location evidence="3">Cytoplasm</location>
    </subcellularLocation>
</comment>
<dbReference type="FunFam" id="3.30.540.30:FF:000002">
    <property type="entry name" value="Dipeptidyl peptidase 3"/>
    <property type="match status" value="1"/>
</dbReference>
<dbReference type="FunFam" id="3.30.540.30:FF:000001">
    <property type="entry name" value="Dipeptidyl peptidase 3"/>
    <property type="match status" value="1"/>
</dbReference>
<evidence type="ECO:0000256" key="12">
    <source>
        <dbReference type="ARBA" id="ARBA00022833"/>
    </source>
</evidence>
<evidence type="ECO:0000256" key="1">
    <source>
        <dbReference type="ARBA" id="ARBA00001336"/>
    </source>
</evidence>
<dbReference type="EMBL" id="MH444714">
    <property type="protein sequence ID" value="QBH22561.1"/>
    <property type="molecule type" value="mRNA"/>
</dbReference>
<comment type="cofactor">
    <cofactor evidence="2">
        <name>Zn(2+)</name>
        <dbReference type="ChEBI" id="CHEBI:29105"/>
    </cofactor>
</comment>
<keyword evidence="13" id="KW-0482">Metalloprotease</keyword>
<evidence type="ECO:0000256" key="2">
    <source>
        <dbReference type="ARBA" id="ARBA00001947"/>
    </source>
</evidence>
<dbReference type="Pfam" id="PF03571">
    <property type="entry name" value="Peptidase_M49"/>
    <property type="match status" value="1"/>
</dbReference>
<evidence type="ECO:0000256" key="13">
    <source>
        <dbReference type="ARBA" id="ARBA00023049"/>
    </source>
</evidence>
<evidence type="ECO:0000256" key="9">
    <source>
        <dbReference type="ARBA" id="ARBA00022670"/>
    </source>
</evidence>
<dbReference type="PANTHER" id="PTHR23422:SF11">
    <property type="entry name" value="DIPEPTIDYL PEPTIDASE 3"/>
    <property type="match status" value="1"/>
</dbReference>
<keyword evidence="10" id="KW-0479">Metal-binding</keyword>
<dbReference type="GO" id="GO:0046872">
    <property type="term" value="F:metal ion binding"/>
    <property type="evidence" value="ECO:0007669"/>
    <property type="project" value="UniProtKB-KW"/>
</dbReference>
<evidence type="ECO:0000313" key="16">
    <source>
        <dbReference type="EMBL" id="QBH22561.1"/>
    </source>
</evidence>
<dbReference type="GO" id="GO:0008237">
    <property type="term" value="F:metallopeptidase activity"/>
    <property type="evidence" value="ECO:0007669"/>
    <property type="project" value="UniProtKB-KW"/>
</dbReference>
<protein>
    <recommendedName>
        <fullName evidence="6">Dipeptidyl peptidase 3</fullName>
        <ecNumber evidence="5">3.4.14.4</ecNumber>
    </recommendedName>
    <alternativeName>
        <fullName evidence="14">Dipeptidyl aminopeptidase III</fullName>
    </alternativeName>
    <alternativeName>
        <fullName evidence="15">Dipeptidyl peptidase III</fullName>
    </alternativeName>
</protein>
<sequence>MKREEIDNVDEFLKIVNIDPLNTRIIKINDDHFQVLLASVNMNTQTHFHNKKRIDIVRGDFSPFLRRVTQNLQEALNYTANSYQEQMIKYYIEHFQSGDIEMHKNSQRSWIRDKGPIVETNIGFIESYLDPKQVRAEWEGFSAIVNKNESEKTHNFVKNAEKCLKMMPWPQEFEKDQFLKPDFTSLDVIQNGASMTFAGINIPNYDDIRQNEGFKNVYLKNCIHSRKKADQNFCLIDQEIMKTYGDQVVFHQVIYHELLGHGCGKLFYLKDEQTQSYNFDIENTVNPLNGQKITTFYKEQDTWMSVFQNLSNPYEECRADCVALYFSCFEESFSFLQPEFLSEWQNINKACFLDLISQGINGLQFYDVNEKKWGQAHINGRWVILQVLLEIGEDFLQIQKCLKEHDEEGIEIKLNKDLILTKGKEALSQFLLKMQVYKSTADYQSASKMFNKYSEVSEKFLQIRDIVIKNKKPRRVELQGHLSLDSNKKVVYTCFQESFEGIIESYMARYPYFDLEMYNLFMFYREYNRN</sequence>
<evidence type="ECO:0000256" key="10">
    <source>
        <dbReference type="ARBA" id="ARBA00022723"/>
    </source>
</evidence>
<dbReference type="InterPro" id="IPR039461">
    <property type="entry name" value="Peptidase_M49"/>
</dbReference>
<keyword evidence="7" id="KW-0031">Aminopeptidase</keyword>
<dbReference type="PANTHER" id="PTHR23422">
    <property type="entry name" value="DIPEPTIDYL PEPTIDASE III-RELATED"/>
    <property type="match status" value="1"/>
</dbReference>